<evidence type="ECO:0000313" key="1">
    <source>
        <dbReference type="EMBL" id="PVD37353.1"/>
    </source>
</evidence>
<proteinExistence type="predicted"/>
<keyword evidence="2" id="KW-1185">Reference proteome</keyword>
<name>A0A2T7PVA8_POMCA</name>
<evidence type="ECO:0000313" key="2">
    <source>
        <dbReference type="Proteomes" id="UP000245119"/>
    </source>
</evidence>
<dbReference type="EMBL" id="PZQS01000002">
    <property type="protein sequence ID" value="PVD37353.1"/>
    <property type="molecule type" value="Genomic_DNA"/>
</dbReference>
<organism evidence="1 2">
    <name type="scientific">Pomacea canaliculata</name>
    <name type="common">Golden apple snail</name>
    <dbReference type="NCBI Taxonomy" id="400727"/>
    <lineage>
        <taxon>Eukaryota</taxon>
        <taxon>Metazoa</taxon>
        <taxon>Spiralia</taxon>
        <taxon>Lophotrochozoa</taxon>
        <taxon>Mollusca</taxon>
        <taxon>Gastropoda</taxon>
        <taxon>Caenogastropoda</taxon>
        <taxon>Architaenioglossa</taxon>
        <taxon>Ampullarioidea</taxon>
        <taxon>Ampullariidae</taxon>
        <taxon>Pomacea</taxon>
    </lineage>
</organism>
<sequence>MFYKIQQRSNLGLLEAGQRRDYVYCARAGRWRLCRTQFPQRRHVLCCSCTRDTPRCSAVTCSAAPSSRQRCSDEMAGNKKTALAPKIIIILRSLRLARRR</sequence>
<comment type="caution">
    <text evidence="1">The sequence shown here is derived from an EMBL/GenBank/DDBJ whole genome shotgun (WGS) entry which is preliminary data.</text>
</comment>
<dbReference type="Proteomes" id="UP000245119">
    <property type="component" value="Linkage Group LG2"/>
</dbReference>
<gene>
    <name evidence="1" type="ORF">C0Q70_04352</name>
</gene>
<protein>
    <submittedName>
        <fullName evidence="1">Uncharacterized protein</fullName>
    </submittedName>
</protein>
<dbReference type="AlphaFoldDB" id="A0A2T7PVA8"/>
<accession>A0A2T7PVA8</accession>
<reference evidence="1 2" key="1">
    <citation type="submission" date="2018-04" db="EMBL/GenBank/DDBJ databases">
        <title>The genome of golden apple snail Pomacea canaliculata provides insight into stress tolerance and invasive adaptation.</title>
        <authorList>
            <person name="Liu C."/>
            <person name="Liu B."/>
            <person name="Ren Y."/>
            <person name="Zhang Y."/>
            <person name="Wang H."/>
            <person name="Li S."/>
            <person name="Jiang F."/>
            <person name="Yin L."/>
            <person name="Zhang G."/>
            <person name="Qian W."/>
            <person name="Fan W."/>
        </authorList>
    </citation>
    <scope>NUCLEOTIDE SEQUENCE [LARGE SCALE GENOMIC DNA]</scope>
    <source>
        <strain evidence="1">SZHN2017</strain>
        <tissue evidence="1">Muscle</tissue>
    </source>
</reference>